<dbReference type="Proteomes" id="UP001367508">
    <property type="component" value="Unassembled WGS sequence"/>
</dbReference>
<dbReference type="InterPro" id="IPR043424">
    <property type="entry name" value="BLT-like"/>
</dbReference>
<organism evidence="3 4">
    <name type="scientific">Canavalia gladiata</name>
    <name type="common">Sword bean</name>
    <name type="synonym">Dolichos gladiatus</name>
    <dbReference type="NCBI Taxonomy" id="3824"/>
    <lineage>
        <taxon>Eukaryota</taxon>
        <taxon>Viridiplantae</taxon>
        <taxon>Streptophyta</taxon>
        <taxon>Embryophyta</taxon>
        <taxon>Tracheophyta</taxon>
        <taxon>Spermatophyta</taxon>
        <taxon>Magnoliopsida</taxon>
        <taxon>eudicotyledons</taxon>
        <taxon>Gunneridae</taxon>
        <taxon>Pentapetalae</taxon>
        <taxon>rosids</taxon>
        <taxon>fabids</taxon>
        <taxon>Fabales</taxon>
        <taxon>Fabaceae</taxon>
        <taxon>Papilionoideae</taxon>
        <taxon>50 kb inversion clade</taxon>
        <taxon>NPAAA clade</taxon>
        <taxon>indigoferoid/millettioid clade</taxon>
        <taxon>Phaseoleae</taxon>
        <taxon>Canavalia</taxon>
    </lineage>
</organism>
<dbReference type="PANTHER" id="PTHR31071:SF14">
    <property type="entry name" value="BZIP DOMAIN-CONTAINING PROTEIN"/>
    <property type="match status" value="1"/>
</dbReference>
<evidence type="ECO:0000256" key="1">
    <source>
        <dbReference type="SAM" id="Coils"/>
    </source>
</evidence>
<dbReference type="EMBL" id="JAYMYQ010000001">
    <property type="protein sequence ID" value="KAK7359830.1"/>
    <property type="molecule type" value="Genomic_DNA"/>
</dbReference>
<feature type="coiled-coil region" evidence="1">
    <location>
        <begin position="182"/>
        <end position="220"/>
    </location>
</feature>
<evidence type="ECO:0000256" key="2">
    <source>
        <dbReference type="SAM" id="MobiDB-lite"/>
    </source>
</evidence>
<sequence length="614" mass="70037">MASNNHHPDPTIFSGDSLNPRRRKHRKSAVAVAFRLRSVHKNNGSPVNFWERLFHKSEVSARKLAAGLWQLRFMEVSGDADADADADAAFRYASSFPSSISRIKSPRHRNSGEKFEEIKDQLRRQTILRSSRNRLRCKIESSMACLNCSKEESTKGNPGLNNDASKECVEDKKCVGGNDSVMTTLLEELLRAQRTINNLKAAKKSSKKKVEQFLQNLEKEKLIWKHREWQRMETMLGGLKDKLEMEKRSREKMELLNTKLIQELAKANLSIKQFMTKYKKEKKERELIEEVCNELAMQIREDKAMLEGLSEVEEERKMMQMADLWREERVQMKLVEAQSLLEDKYNQMVQLIGFLEDFLRTRGAELDTKELEDTQLIKQVESVNSERIVELSDDFSNLEELIKDNTQKGMNKPHSYPLATMHIQSLKEEMLNKNSMLYQLTPSGDYNIGLELTNSSETVDLIEDQKFSSTPQRGHTYSVNVDPDLGKAECDEKTCLESLRTRVNGVCFVSAEQLKRKASLASEQLSPCHNAGTTIASSTKSSQISKTSVEGSFKHSELLAPGNSTCSKNPHILRGMKGCTEWPRAIPKSNSKLTPNEIKIEKPKSPLLHICKLH</sequence>
<keyword evidence="4" id="KW-1185">Reference proteome</keyword>
<reference evidence="3 4" key="1">
    <citation type="submission" date="2024-01" db="EMBL/GenBank/DDBJ databases">
        <title>The genomes of 5 underutilized Papilionoideae crops provide insights into root nodulation and disease resistanc.</title>
        <authorList>
            <person name="Jiang F."/>
        </authorList>
    </citation>
    <scope>NUCLEOTIDE SEQUENCE [LARGE SCALE GENOMIC DNA]</scope>
    <source>
        <strain evidence="3">LVBAO_FW01</strain>
        <tissue evidence="3">Leaves</tissue>
    </source>
</reference>
<gene>
    <name evidence="3" type="ORF">VNO77_01795</name>
</gene>
<evidence type="ECO:0000313" key="4">
    <source>
        <dbReference type="Proteomes" id="UP001367508"/>
    </source>
</evidence>
<dbReference type="AlphaFoldDB" id="A0AAN9MRT7"/>
<dbReference type="PANTHER" id="PTHR31071">
    <property type="entry name" value="GB|AAF24581.1"/>
    <property type="match status" value="1"/>
</dbReference>
<proteinExistence type="predicted"/>
<comment type="caution">
    <text evidence="3">The sequence shown here is derived from an EMBL/GenBank/DDBJ whole genome shotgun (WGS) entry which is preliminary data.</text>
</comment>
<protein>
    <submittedName>
        <fullName evidence="3">Uncharacterized protein</fullName>
    </submittedName>
</protein>
<accession>A0AAN9MRT7</accession>
<evidence type="ECO:0000313" key="3">
    <source>
        <dbReference type="EMBL" id="KAK7359830.1"/>
    </source>
</evidence>
<keyword evidence="1" id="KW-0175">Coiled coil</keyword>
<name>A0AAN9MRT7_CANGL</name>
<feature type="region of interest" description="Disordered" evidence="2">
    <location>
        <begin position="1"/>
        <end position="24"/>
    </location>
</feature>